<feature type="transmembrane region" description="Helical" evidence="6">
    <location>
        <begin position="15"/>
        <end position="35"/>
    </location>
</feature>
<feature type="transmembrane region" description="Helical" evidence="6">
    <location>
        <begin position="56"/>
        <end position="75"/>
    </location>
</feature>
<accession>A0ABS8G0X9</accession>
<dbReference type="InterPro" id="IPR052536">
    <property type="entry name" value="ABC-4_Integral_Memb_Prot"/>
</dbReference>
<feature type="domain" description="ABC3 transporter permease C-terminal" evidence="7">
    <location>
        <begin position="60"/>
        <end position="173"/>
    </location>
</feature>
<dbReference type="PANTHER" id="PTHR46795">
    <property type="entry name" value="ABC TRANSPORTER PERMEASE-RELATED-RELATED"/>
    <property type="match status" value="1"/>
</dbReference>
<evidence type="ECO:0000256" key="6">
    <source>
        <dbReference type="PIRNR" id="PIRNR018968"/>
    </source>
</evidence>
<evidence type="ECO:0000313" key="8">
    <source>
        <dbReference type="EMBL" id="MCC2255826.1"/>
    </source>
</evidence>
<comment type="subcellular location">
    <subcellularLocation>
        <location evidence="1 6">Cell membrane</location>
        <topology evidence="1 6">Multi-pass membrane protein</topology>
    </subcellularLocation>
</comment>
<keyword evidence="5 6" id="KW-0472">Membrane</keyword>
<keyword evidence="9" id="KW-1185">Reference proteome</keyword>
<evidence type="ECO:0000256" key="4">
    <source>
        <dbReference type="ARBA" id="ARBA00022989"/>
    </source>
</evidence>
<proteinExistence type="inferred from homology"/>
<feature type="transmembrane region" description="Helical" evidence="6">
    <location>
        <begin position="294"/>
        <end position="319"/>
    </location>
</feature>
<keyword evidence="2 6" id="KW-1003">Cell membrane</keyword>
<protein>
    <submittedName>
        <fullName evidence="8">ABC transporter permease</fullName>
    </submittedName>
</protein>
<dbReference type="Proteomes" id="UP001198151">
    <property type="component" value="Unassembled WGS sequence"/>
</dbReference>
<evidence type="ECO:0000256" key="5">
    <source>
        <dbReference type="ARBA" id="ARBA00023136"/>
    </source>
</evidence>
<feature type="transmembrane region" description="Helical" evidence="6">
    <location>
        <begin position="157"/>
        <end position="179"/>
    </location>
</feature>
<evidence type="ECO:0000256" key="1">
    <source>
        <dbReference type="ARBA" id="ARBA00004651"/>
    </source>
</evidence>
<dbReference type="EMBL" id="JAJEQX010000036">
    <property type="protein sequence ID" value="MCC2255826.1"/>
    <property type="molecule type" value="Genomic_DNA"/>
</dbReference>
<feature type="transmembrane region" description="Helical" evidence="6">
    <location>
        <begin position="200"/>
        <end position="222"/>
    </location>
</feature>
<comment type="similarity">
    <text evidence="6">Belongs to the ABC-4 integral membrane protein family.</text>
</comment>
<keyword evidence="3 6" id="KW-0812">Transmembrane</keyword>
<dbReference type="PIRSF" id="PIRSF018968">
    <property type="entry name" value="ABC_permease_BceB"/>
    <property type="match status" value="1"/>
</dbReference>
<sequence>MNLATIALKNLKRNFSFYSLYLVSVSFVLMIYFCFTSFSMNKVIMEKISSDGRVEMMCSVVAVFIMAFVVFYMFYSNNFFMRRRMKELGIYALLGYRKGDMLRLLTIENIFVCLGGMFIGILAGSLLHIGITAGIVALLGLTIDMGAIPFINPQAVSSIFLFILAVLLTLTLSNAGLLLKSTLLDLVRLEKKVEKPVRPNIVLSVIGIIALLGGYALALDMVRGDQSVWTTIGFYPIALLTLVLVVVGTVLTIYSFVPFVCQCIKNRHSVLYRENTIIVAPKFMHRIRSNAKSLILLILLVAGTLSVFGATTLSVWYPYRAVERIIPSAIEYRVEDEQLNKQALEALAEGLNGQEYQVQETNLLKITASSDRLPDEYSISSEGVRTPGFECMRLSDYNTLLNSQGKESSISELSDTECVLVKYRPDPENSDVGAVYHLDIGNGISTDVTVVQTTLDNPIGFANSVATLLVSDQLYQNIESGQPEKITVVSINGGMTRSDGTAYTILKNTMPDNIYLASAWQRQTEIIQLNSSTYLLIAFATIIFLIATGSILYFQNLSAVTYDRDDYNILQRMGYNKNMIKRCVRRQIQIYFVIPYVIGMLHSVFAIICYKSALMDDVLGQAGEVVLPIALAIGIFTIVYFIYYEVTKYSCYKAAMN</sequence>
<keyword evidence="6" id="KW-0813">Transport</keyword>
<keyword evidence="4 6" id="KW-1133">Transmembrane helix</keyword>
<dbReference type="RefSeq" id="WP_227708809.1">
    <property type="nucleotide sequence ID" value="NZ_JAJEQX010000036.1"/>
</dbReference>
<evidence type="ECO:0000256" key="3">
    <source>
        <dbReference type="ARBA" id="ARBA00022692"/>
    </source>
</evidence>
<gene>
    <name evidence="8" type="ORF">LKD70_15635</name>
</gene>
<feature type="transmembrane region" description="Helical" evidence="6">
    <location>
        <begin position="625"/>
        <end position="643"/>
    </location>
</feature>
<comment type="caution">
    <text evidence="8">The sequence shown here is derived from an EMBL/GenBank/DDBJ whole genome shotgun (WGS) entry which is preliminary data.</text>
</comment>
<reference evidence="8 9" key="1">
    <citation type="submission" date="2021-10" db="EMBL/GenBank/DDBJ databases">
        <title>Anaerobic single-cell dispensing facilitates the cultivation of human gut bacteria.</title>
        <authorList>
            <person name="Afrizal A."/>
        </authorList>
    </citation>
    <scope>NUCLEOTIDE SEQUENCE [LARGE SCALE GENOMIC DNA]</scope>
    <source>
        <strain evidence="8 9">CLA-AA-H200</strain>
    </source>
</reference>
<organism evidence="8 9">
    <name type="scientific">Ruminococcus turbiniformis</name>
    <dbReference type="NCBI Taxonomy" id="2881258"/>
    <lineage>
        <taxon>Bacteria</taxon>
        <taxon>Bacillati</taxon>
        <taxon>Bacillota</taxon>
        <taxon>Clostridia</taxon>
        <taxon>Eubacteriales</taxon>
        <taxon>Oscillospiraceae</taxon>
        <taxon>Ruminococcus</taxon>
    </lineage>
</organism>
<name>A0ABS8G0X9_9FIRM</name>
<feature type="transmembrane region" description="Helical" evidence="6">
    <location>
        <begin position="101"/>
        <end position="122"/>
    </location>
</feature>
<feature type="transmembrane region" description="Helical" evidence="6">
    <location>
        <begin position="234"/>
        <end position="257"/>
    </location>
</feature>
<dbReference type="InterPro" id="IPR003838">
    <property type="entry name" value="ABC3_permease_C"/>
</dbReference>
<dbReference type="PANTHER" id="PTHR46795:SF3">
    <property type="entry name" value="ABC TRANSPORTER PERMEASE"/>
    <property type="match status" value="1"/>
</dbReference>
<evidence type="ECO:0000313" key="9">
    <source>
        <dbReference type="Proteomes" id="UP001198151"/>
    </source>
</evidence>
<feature type="transmembrane region" description="Helical" evidence="6">
    <location>
        <begin position="534"/>
        <end position="554"/>
    </location>
</feature>
<evidence type="ECO:0000256" key="2">
    <source>
        <dbReference type="ARBA" id="ARBA00022475"/>
    </source>
</evidence>
<evidence type="ECO:0000259" key="7">
    <source>
        <dbReference type="Pfam" id="PF02687"/>
    </source>
</evidence>
<dbReference type="InterPro" id="IPR027022">
    <property type="entry name" value="ABC_permease_BceB-typ"/>
</dbReference>
<dbReference type="Pfam" id="PF02687">
    <property type="entry name" value="FtsX"/>
    <property type="match status" value="1"/>
</dbReference>
<feature type="transmembrane region" description="Helical" evidence="6">
    <location>
        <begin position="590"/>
        <end position="613"/>
    </location>
</feature>